<protein>
    <submittedName>
        <fullName evidence="3">Protein affecting phage T7 exclusion by the F plasmid, UPF0716 family</fullName>
    </submittedName>
</protein>
<evidence type="ECO:0000313" key="4">
    <source>
        <dbReference type="Proteomes" id="UP000186400"/>
    </source>
</evidence>
<feature type="region of interest" description="Disordered" evidence="1">
    <location>
        <begin position="147"/>
        <end position="190"/>
    </location>
</feature>
<organism evidence="3 4">
    <name type="scientific">Alkalispirochaeta americana</name>
    <dbReference type="NCBI Taxonomy" id="159291"/>
    <lineage>
        <taxon>Bacteria</taxon>
        <taxon>Pseudomonadati</taxon>
        <taxon>Spirochaetota</taxon>
        <taxon>Spirochaetia</taxon>
        <taxon>Spirochaetales</taxon>
        <taxon>Spirochaetaceae</taxon>
        <taxon>Alkalispirochaeta</taxon>
    </lineage>
</organism>
<evidence type="ECO:0000256" key="1">
    <source>
        <dbReference type="SAM" id="MobiDB-lite"/>
    </source>
</evidence>
<evidence type="ECO:0000313" key="3">
    <source>
        <dbReference type="EMBL" id="SIQ34433.1"/>
    </source>
</evidence>
<name>A0A1N6RZZ1_9SPIO</name>
<evidence type="ECO:0000256" key="2">
    <source>
        <dbReference type="SAM" id="Phobius"/>
    </source>
</evidence>
<feature type="compositionally biased region" description="Pro residues" evidence="1">
    <location>
        <begin position="181"/>
        <end position="190"/>
    </location>
</feature>
<proteinExistence type="predicted"/>
<sequence>MLLLFVNRRHVAALFSQLLLLATLLLADGWVLVLVSREIGLYAALAAQGAVALAAAIVLGNSIHHRIRIIRSEARRGIFRPFRYARLAAVITAGVLLVLPGFVSDFLGLLLYYPPGRFIFSAIFLRCHREVLPAVHEYVTLAAFSSDGSKPAGGPPEAAAPEAAGEPPGDPPERFRDGAPPCDPPPGTPQ</sequence>
<keyword evidence="2" id="KW-1133">Transmembrane helix</keyword>
<gene>
    <name evidence="3" type="ORF">SAMN05920897_10782</name>
</gene>
<keyword evidence="4" id="KW-1185">Reference proteome</keyword>
<dbReference type="NCBIfam" id="NF008528">
    <property type="entry name" value="PRK11463.1-2"/>
    <property type="match status" value="1"/>
</dbReference>
<dbReference type="GO" id="GO:0016020">
    <property type="term" value="C:membrane"/>
    <property type="evidence" value="ECO:0007669"/>
    <property type="project" value="InterPro"/>
</dbReference>
<accession>A0A1N6RZZ1</accession>
<dbReference type="InterPro" id="IPR007313">
    <property type="entry name" value="FxsA"/>
</dbReference>
<feature type="transmembrane region" description="Helical" evidence="2">
    <location>
        <begin position="39"/>
        <end position="63"/>
    </location>
</feature>
<dbReference type="AlphaFoldDB" id="A0A1N6RZZ1"/>
<reference evidence="3 4" key="1">
    <citation type="submission" date="2017-01" db="EMBL/GenBank/DDBJ databases">
        <authorList>
            <person name="Mah S.A."/>
            <person name="Swanson W.J."/>
            <person name="Moy G.W."/>
            <person name="Vacquier V.D."/>
        </authorList>
    </citation>
    <scope>NUCLEOTIDE SEQUENCE [LARGE SCALE GENOMIC DNA]</scope>
    <source>
        <strain evidence="3 4">ASpG1</strain>
    </source>
</reference>
<dbReference type="STRING" id="159291.SAMN05920897_10782"/>
<feature type="transmembrane region" description="Helical" evidence="2">
    <location>
        <begin position="84"/>
        <end position="103"/>
    </location>
</feature>
<keyword evidence="2" id="KW-0472">Membrane</keyword>
<dbReference type="EMBL" id="FTMS01000007">
    <property type="protein sequence ID" value="SIQ34433.1"/>
    <property type="molecule type" value="Genomic_DNA"/>
</dbReference>
<dbReference type="Proteomes" id="UP000186400">
    <property type="component" value="Unassembled WGS sequence"/>
</dbReference>
<feature type="compositionally biased region" description="Low complexity" evidence="1">
    <location>
        <begin position="155"/>
        <end position="167"/>
    </location>
</feature>
<dbReference type="Pfam" id="PF04186">
    <property type="entry name" value="FxsA"/>
    <property type="match status" value="1"/>
</dbReference>
<keyword evidence="2" id="KW-0812">Transmembrane</keyword>